<feature type="transmembrane region" description="Helical" evidence="5">
    <location>
        <begin position="184"/>
        <end position="209"/>
    </location>
</feature>
<name>A0A9P8C2B9_9HELO</name>
<dbReference type="GO" id="GO:0005506">
    <property type="term" value="F:iron ion binding"/>
    <property type="evidence" value="ECO:0007669"/>
    <property type="project" value="InterPro"/>
</dbReference>
<evidence type="ECO:0000256" key="3">
    <source>
        <dbReference type="ARBA" id="ARBA00022989"/>
    </source>
</evidence>
<dbReference type="AlphaFoldDB" id="A0A9P8C2B9"/>
<accession>A0A9P8C2B9</accession>
<dbReference type="OrthoDB" id="408954at2759"/>
<dbReference type="InterPro" id="IPR006694">
    <property type="entry name" value="Fatty_acid_hydroxylase"/>
</dbReference>
<evidence type="ECO:0000313" key="7">
    <source>
        <dbReference type="EMBL" id="KAG9230847.1"/>
    </source>
</evidence>
<comment type="caution">
    <text evidence="7">The sequence shown here is derived from an EMBL/GenBank/DDBJ whole genome shotgun (WGS) entry which is preliminary data.</text>
</comment>
<dbReference type="EMBL" id="MU251640">
    <property type="protein sequence ID" value="KAG9230847.1"/>
    <property type="molecule type" value="Genomic_DNA"/>
</dbReference>
<evidence type="ECO:0000256" key="1">
    <source>
        <dbReference type="ARBA" id="ARBA00004370"/>
    </source>
</evidence>
<dbReference type="Proteomes" id="UP000824998">
    <property type="component" value="Unassembled WGS sequence"/>
</dbReference>
<evidence type="ECO:0000313" key="8">
    <source>
        <dbReference type="Proteomes" id="UP000824998"/>
    </source>
</evidence>
<dbReference type="Pfam" id="PF04116">
    <property type="entry name" value="FA_hydroxylase"/>
    <property type="match status" value="1"/>
</dbReference>
<evidence type="ECO:0000256" key="5">
    <source>
        <dbReference type="SAM" id="Phobius"/>
    </source>
</evidence>
<dbReference type="GO" id="GO:0016491">
    <property type="term" value="F:oxidoreductase activity"/>
    <property type="evidence" value="ECO:0007669"/>
    <property type="project" value="InterPro"/>
</dbReference>
<protein>
    <submittedName>
        <fullName evidence="7">Fatty acid hydroxylase superfamily-domain-containing protein</fullName>
    </submittedName>
</protein>
<dbReference type="GO" id="GO:0008610">
    <property type="term" value="P:lipid biosynthetic process"/>
    <property type="evidence" value="ECO:0007669"/>
    <property type="project" value="InterPro"/>
</dbReference>
<comment type="subcellular location">
    <subcellularLocation>
        <location evidence="1">Membrane</location>
    </subcellularLocation>
</comment>
<dbReference type="GO" id="GO:0016020">
    <property type="term" value="C:membrane"/>
    <property type="evidence" value="ECO:0007669"/>
    <property type="project" value="UniProtKB-SubCell"/>
</dbReference>
<proteinExistence type="predicted"/>
<evidence type="ECO:0000259" key="6">
    <source>
        <dbReference type="Pfam" id="PF04116"/>
    </source>
</evidence>
<organism evidence="7 8">
    <name type="scientific">Amylocarpus encephaloides</name>
    <dbReference type="NCBI Taxonomy" id="45428"/>
    <lineage>
        <taxon>Eukaryota</taxon>
        <taxon>Fungi</taxon>
        <taxon>Dikarya</taxon>
        <taxon>Ascomycota</taxon>
        <taxon>Pezizomycotina</taxon>
        <taxon>Leotiomycetes</taxon>
        <taxon>Helotiales</taxon>
        <taxon>Helotiales incertae sedis</taxon>
        <taxon>Amylocarpus</taxon>
    </lineage>
</organism>
<feature type="transmembrane region" description="Helical" evidence="5">
    <location>
        <begin position="47"/>
        <end position="66"/>
    </location>
</feature>
<keyword evidence="4 5" id="KW-0472">Membrane</keyword>
<reference evidence="7" key="1">
    <citation type="journal article" date="2021" name="IMA Fungus">
        <title>Genomic characterization of three marine fungi, including Emericellopsis atlantica sp. nov. with signatures of a generalist lifestyle and marine biomass degradation.</title>
        <authorList>
            <person name="Hagestad O.C."/>
            <person name="Hou L."/>
            <person name="Andersen J.H."/>
            <person name="Hansen E.H."/>
            <person name="Altermark B."/>
            <person name="Li C."/>
            <person name="Kuhnert E."/>
            <person name="Cox R.J."/>
            <person name="Crous P.W."/>
            <person name="Spatafora J.W."/>
            <person name="Lail K."/>
            <person name="Amirebrahimi M."/>
            <person name="Lipzen A."/>
            <person name="Pangilinan J."/>
            <person name="Andreopoulos W."/>
            <person name="Hayes R.D."/>
            <person name="Ng V."/>
            <person name="Grigoriev I.V."/>
            <person name="Jackson S.A."/>
            <person name="Sutton T.D.S."/>
            <person name="Dobson A.D.W."/>
            <person name="Rama T."/>
        </authorList>
    </citation>
    <scope>NUCLEOTIDE SEQUENCE</scope>
    <source>
        <strain evidence="7">TRa018bII</strain>
    </source>
</reference>
<feature type="domain" description="Fatty acid hydroxylase" evidence="6">
    <location>
        <begin position="197"/>
        <end position="331"/>
    </location>
</feature>
<evidence type="ECO:0000256" key="2">
    <source>
        <dbReference type="ARBA" id="ARBA00022692"/>
    </source>
</evidence>
<keyword evidence="2 5" id="KW-0812">Transmembrane</keyword>
<evidence type="ECO:0000256" key="4">
    <source>
        <dbReference type="ARBA" id="ARBA00023136"/>
    </source>
</evidence>
<keyword evidence="8" id="KW-1185">Reference proteome</keyword>
<keyword evidence="3 5" id="KW-1133">Transmembrane helix</keyword>
<dbReference type="InterPro" id="IPR050307">
    <property type="entry name" value="Sterol_Desaturase_Related"/>
</dbReference>
<gene>
    <name evidence="7" type="ORF">BJ875DRAFT_518716</name>
</gene>
<sequence>MKVLNATAAPTTTTYDSSTLPSYSLYPRPALFSNITDFHLSLLLPVLAYWVLSLFYALVSYFNLFSRHRIHTPIEFQNRNRARLRDVLRSVILQQVLQTTWGLFLGHIVLGTEEMIGRESYDLAIWNERVKMGVYWVGQTLELAIAILVVDSSGWKRGVSFPVQVNITTLDGESVVWESILAKIIYWAVVPFIRFGIAICFSDAWQYFWHRAMHENKWMYRNMHALHHRLYVPYAFGAFYNTLPEAFLLDTIGATLALFLSGLNTRQATMFSTISVLKGVDDHGGYKLPWNPLQWLGEQNTAFHDVHHQSWGQSTNYSQLYTTFWDHFCGTVSRKNREEIQGLYKKSQDDAENKEKET</sequence>
<dbReference type="PANTHER" id="PTHR11863">
    <property type="entry name" value="STEROL DESATURASE"/>
    <property type="match status" value="1"/>
</dbReference>